<dbReference type="GO" id="GO:0016740">
    <property type="term" value="F:transferase activity"/>
    <property type="evidence" value="ECO:0007669"/>
    <property type="project" value="UniProtKB-KW"/>
</dbReference>
<proteinExistence type="predicted"/>
<organism evidence="2 3">
    <name type="scientific">Clarias magur</name>
    <name type="common">Asian catfish</name>
    <name type="synonym">Macropteronotus magur</name>
    <dbReference type="NCBI Taxonomy" id="1594786"/>
    <lineage>
        <taxon>Eukaryota</taxon>
        <taxon>Metazoa</taxon>
        <taxon>Chordata</taxon>
        <taxon>Craniata</taxon>
        <taxon>Vertebrata</taxon>
        <taxon>Euteleostomi</taxon>
        <taxon>Actinopterygii</taxon>
        <taxon>Neopterygii</taxon>
        <taxon>Teleostei</taxon>
        <taxon>Ostariophysi</taxon>
        <taxon>Siluriformes</taxon>
        <taxon>Clariidae</taxon>
        <taxon>Clarias</taxon>
    </lineage>
</organism>
<feature type="region of interest" description="Disordered" evidence="1">
    <location>
        <begin position="46"/>
        <end position="65"/>
    </location>
</feature>
<gene>
    <name evidence="2" type="primary">rnfF</name>
    <name evidence="2" type="ORF">DAT39_022604</name>
</gene>
<sequence>MKLLPSGVGNRGSRNQEVKACLQDMSVLPDWRMWLVWELESLNRALSPGQETHDSSSLSHQVVKL</sequence>
<dbReference type="AlphaFoldDB" id="A0A8J4X7V7"/>
<evidence type="ECO:0000313" key="3">
    <source>
        <dbReference type="Proteomes" id="UP000727407"/>
    </source>
</evidence>
<comment type="caution">
    <text evidence="2">The sequence shown here is derived from an EMBL/GenBank/DDBJ whole genome shotgun (WGS) entry which is preliminary data.</text>
</comment>
<feature type="compositionally biased region" description="Polar residues" evidence="1">
    <location>
        <begin position="55"/>
        <end position="65"/>
    </location>
</feature>
<keyword evidence="2" id="KW-0808">Transferase</keyword>
<reference evidence="2" key="1">
    <citation type="submission" date="2020-07" db="EMBL/GenBank/DDBJ databases">
        <title>Clarias magur genome sequencing, assembly and annotation.</title>
        <authorList>
            <person name="Kushwaha B."/>
            <person name="Kumar R."/>
            <person name="Das P."/>
            <person name="Joshi C.G."/>
            <person name="Kumar D."/>
            <person name="Nagpure N.S."/>
            <person name="Pandey M."/>
            <person name="Agarwal S."/>
            <person name="Srivastava S."/>
            <person name="Singh M."/>
            <person name="Sahoo L."/>
            <person name="Jayasankar P."/>
            <person name="Meher P.K."/>
            <person name="Koringa P.G."/>
            <person name="Iquebal M.A."/>
            <person name="Das S.P."/>
            <person name="Bit A."/>
            <person name="Patnaik S."/>
            <person name="Patel N."/>
            <person name="Shah T.M."/>
            <person name="Hinsu A."/>
            <person name="Jena J.K."/>
        </authorList>
    </citation>
    <scope>NUCLEOTIDE SEQUENCE</scope>
    <source>
        <strain evidence="2">CIFAMagur01</strain>
        <tissue evidence="2">Testis</tissue>
    </source>
</reference>
<keyword evidence="3" id="KW-1185">Reference proteome</keyword>
<dbReference type="Proteomes" id="UP000727407">
    <property type="component" value="Unassembled WGS sequence"/>
</dbReference>
<evidence type="ECO:0000313" key="2">
    <source>
        <dbReference type="EMBL" id="KAF5886049.1"/>
    </source>
</evidence>
<dbReference type="EMBL" id="QNUK01001205">
    <property type="protein sequence ID" value="KAF5886049.1"/>
    <property type="molecule type" value="Genomic_DNA"/>
</dbReference>
<protein>
    <submittedName>
        <fullName evidence="2">FAD:protein FMN transferase</fullName>
    </submittedName>
</protein>
<evidence type="ECO:0000256" key="1">
    <source>
        <dbReference type="SAM" id="MobiDB-lite"/>
    </source>
</evidence>
<accession>A0A8J4X7V7</accession>
<name>A0A8J4X7V7_CLAMG</name>